<accession>A0A0C1DL29</accession>
<dbReference type="AlphaFoldDB" id="A0A0C1DL29"/>
<sequence length="157" mass="18130">MNKNLFILFGILFSNFCFAQNLFNTEKSDTTNIYRNALAIYCNAIQKNNGNNKVIYVEPNYLLTDSLPKQINNIEIQYPDYIQLKKIIKTHGGHITLVRIIPLKVSNNDFSVSLIPFYTTYKRKRFDLRNGGGLTVFYKFDSEQNGLVYAKHKFGGI</sequence>
<evidence type="ECO:0000313" key="2">
    <source>
        <dbReference type="EMBL" id="KIA94760.1"/>
    </source>
</evidence>
<gene>
    <name evidence="2" type="ORF">OC25_08850</name>
</gene>
<dbReference type="Proteomes" id="UP000031246">
    <property type="component" value="Unassembled WGS sequence"/>
</dbReference>
<proteinExistence type="predicted"/>
<evidence type="ECO:0000256" key="1">
    <source>
        <dbReference type="SAM" id="SignalP"/>
    </source>
</evidence>
<dbReference type="EMBL" id="JSYN01000008">
    <property type="protein sequence ID" value="KIA94760.1"/>
    <property type="molecule type" value="Genomic_DNA"/>
</dbReference>
<feature type="signal peptide" evidence="1">
    <location>
        <begin position="1"/>
        <end position="19"/>
    </location>
</feature>
<reference evidence="2 3" key="1">
    <citation type="submission" date="2014-10" db="EMBL/GenBank/DDBJ databases">
        <title>Pedobacter Kyungheensis.</title>
        <authorList>
            <person name="Anderson B.M."/>
            <person name="Newman J.D."/>
        </authorList>
    </citation>
    <scope>NUCLEOTIDE SEQUENCE [LARGE SCALE GENOMIC DNA]</scope>
    <source>
        <strain evidence="2 3">KACC 16221</strain>
    </source>
</reference>
<feature type="chain" id="PRO_5002148647" evidence="1">
    <location>
        <begin position="20"/>
        <end position="157"/>
    </location>
</feature>
<comment type="caution">
    <text evidence="2">The sequence shown here is derived from an EMBL/GenBank/DDBJ whole genome shotgun (WGS) entry which is preliminary data.</text>
</comment>
<evidence type="ECO:0000313" key="3">
    <source>
        <dbReference type="Proteomes" id="UP000031246"/>
    </source>
</evidence>
<name>A0A0C1DL29_9SPHI</name>
<dbReference type="RefSeq" id="WP_039474520.1">
    <property type="nucleotide sequence ID" value="NZ_JSYN01000008.1"/>
</dbReference>
<keyword evidence="1" id="KW-0732">Signal</keyword>
<keyword evidence="3" id="KW-1185">Reference proteome</keyword>
<organism evidence="2 3">
    <name type="scientific">Pedobacter kyungheensis</name>
    <dbReference type="NCBI Taxonomy" id="1069985"/>
    <lineage>
        <taxon>Bacteria</taxon>
        <taxon>Pseudomonadati</taxon>
        <taxon>Bacteroidota</taxon>
        <taxon>Sphingobacteriia</taxon>
        <taxon>Sphingobacteriales</taxon>
        <taxon>Sphingobacteriaceae</taxon>
        <taxon>Pedobacter</taxon>
    </lineage>
</organism>
<protein>
    <submittedName>
        <fullName evidence="2">Uncharacterized protein</fullName>
    </submittedName>
</protein>